<dbReference type="EMBL" id="JBFOLK010000004">
    <property type="protein sequence ID" value="KAL2518346.1"/>
    <property type="molecule type" value="Genomic_DNA"/>
</dbReference>
<name>A0ABD1U037_9LAMI</name>
<proteinExistence type="predicted"/>
<dbReference type="AlphaFoldDB" id="A0ABD1U037"/>
<comment type="caution">
    <text evidence="1">The sequence shown here is derived from an EMBL/GenBank/DDBJ whole genome shotgun (WGS) entry which is preliminary data.</text>
</comment>
<evidence type="ECO:0000313" key="1">
    <source>
        <dbReference type="EMBL" id="KAL2518346.1"/>
    </source>
</evidence>
<keyword evidence="2" id="KW-1185">Reference proteome</keyword>
<evidence type="ECO:0000313" key="2">
    <source>
        <dbReference type="Proteomes" id="UP001604336"/>
    </source>
</evidence>
<accession>A0ABD1U037</accession>
<protein>
    <submittedName>
        <fullName evidence="1">Uncharacterized protein</fullName>
    </submittedName>
</protein>
<organism evidence="1 2">
    <name type="scientific">Abeliophyllum distichum</name>
    <dbReference type="NCBI Taxonomy" id="126358"/>
    <lineage>
        <taxon>Eukaryota</taxon>
        <taxon>Viridiplantae</taxon>
        <taxon>Streptophyta</taxon>
        <taxon>Embryophyta</taxon>
        <taxon>Tracheophyta</taxon>
        <taxon>Spermatophyta</taxon>
        <taxon>Magnoliopsida</taxon>
        <taxon>eudicotyledons</taxon>
        <taxon>Gunneridae</taxon>
        <taxon>Pentapetalae</taxon>
        <taxon>asterids</taxon>
        <taxon>lamiids</taxon>
        <taxon>Lamiales</taxon>
        <taxon>Oleaceae</taxon>
        <taxon>Forsythieae</taxon>
        <taxon>Abeliophyllum</taxon>
    </lineage>
</organism>
<dbReference type="Proteomes" id="UP001604336">
    <property type="component" value="Unassembled WGS sequence"/>
</dbReference>
<reference evidence="2" key="1">
    <citation type="submission" date="2024-07" db="EMBL/GenBank/DDBJ databases">
        <title>Two chromosome-level genome assemblies of Korean endemic species Abeliophyllum distichum and Forsythia ovata (Oleaceae).</title>
        <authorList>
            <person name="Jang H."/>
        </authorList>
    </citation>
    <scope>NUCLEOTIDE SEQUENCE [LARGE SCALE GENOMIC DNA]</scope>
</reference>
<sequence>MVADIVWMLFTSDQLILPAFDHSQHSQTQRAPLLRLQAAVKPIRERSDLLTPANASDSSLLLRHKNCPHILKEPYSAPPPPTILKDVKQRTMWIIGCGLFVCN</sequence>
<gene>
    <name evidence="1" type="ORF">Adt_14593</name>
</gene>